<evidence type="ECO:0000313" key="4">
    <source>
        <dbReference type="Proteomes" id="UP000756387"/>
    </source>
</evidence>
<organism evidence="3 4">
    <name type="scientific">Nocardioides malaquae</name>
    <dbReference type="NCBI Taxonomy" id="2773426"/>
    <lineage>
        <taxon>Bacteria</taxon>
        <taxon>Bacillati</taxon>
        <taxon>Actinomycetota</taxon>
        <taxon>Actinomycetes</taxon>
        <taxon>Propionibacteriales</taxon>
        <taxon>Nocardioidaceae</taxon>
        <taxon>Nocardioides</taxon>
    </lineage>
</organism>
<dbReference type="InterPro" id="IPR002539">
    <property type="entry name" value="MaoC-like_dom"/>
</dbReference>
<dbReference type="RefSeq" id="WP_193636439.1">
    <property type="nucleotide sequence ID" value="NZ_JADCSA010000001.1"/>
</dbReference>
<dbReference type="PANTHER" id="PTHR43841:SF1">
    <property type="entry name" value="3-HYDROXYACYL-THIOESTER DEHYDRATASE X"/>
    <property type="match status" value="1"/>
</dbReference>
<dbReference type="InterPro" id="IPR029069">
    <property type="entry name" value="HotDog_dom_sf"/>
</dbReference>
<gene>
    <name evidence="3" type="ORF">IEQ44_00340</name>
</gene>
<dbReference type="Proteomes" id="UP000756387">
    <property type="component" value="Unassembled WGS sequence"/>
</dbReference>
<dbReference type="Pfam" id="PF01575">
    <property type="entry name" value="MaoC_dehydratas"/>
    <property type="match status" value="1"/>
</dbReference>
<protein>
    <recommendedName>
        <fullName evidence="2">MaoC-like domain-containing protein</fullName>
    </recommendedName>
</protein>
<keyword evidence="4" id="KW-1185">Reference proteome</keyword>
<evidence type="ECO:0000259" key="2">
    <source>
        <dbReference type="Pfam" id="PF01575"/>
    </source>
</evidence>
<reference evidence="3 4" key="1">
    <citation type="submission" date="2020-10" db="EMBL/GenBank/DDBJ databases">
        <title>Nocardioides sp. isolated from sludge.</title>
        <authorList>
            <person name="Zhang X."/>
        </authorList>
    </citation>
    <scope>NUCLEOTIDE SEQUENCE [LARGE SCALE GENOMIC DNA]</scope>
    <source>
        <strain evidence="3 4">Y6</strain>
    </source>
</reference>
<dbReference type="PANTHER" id="PTHR43841">
    <property type="entry name" value="3-HYDROXYACYL-THIOESTER DEHYDRATASE HTDX-RELATED"/>
    <property type="match status" value="1"/>
</dbReference>
<comment type="caution">
    <text evidence="3">The sequence shown here is derived from an EMBL/GenBank/DDBJ whole genome shotgun (WGS) entry which is preliminary data.</text>
</comment>
<dbReference type="Gene3D" id="3.10.129.10">
    <property type="entry name" value="Hotdog Thioesterase"/>
    <property type="match status" value="1"/>
</dbReference>
<name>A0ABR9RNF2_9ACTN</name>
<comment type="similarity">
    <text evidence="1">Belongs to the enoyl-CoA hydratase/isomerase family.</text>
</comment>
<dbReference type="SUPFAM" id="SSF54637">
    <property type="entry name" value="Thioesterase/thiol ester dehydrase-isomerase"/>
    <property type="match status" value="2"/>
</dbReference>
<proteinExistence type="inferred from homology"/>
<evidence type="ECO:0000256" key="1">
    <source>
        <dbReference type="ARBA" id="ARBA00005254"/>
    </source>
</evidence>
<accession>A0ABR9RNF2</accession>
<sequence length="281" mass="30438">MGSLAHLGRAALPSVPGVNLLPGVRKVRPSEFTGVTVRNEPVRIDPAHVARYAAVCGFPRKDTVPVTYPHLLTFGAQMEVMASPEFPWAAMGSVHLENTLTSHRPVAVGESLGVEVVVEQTRPHPKGTVVDFVSTLTSGEEVVWESVSSYLVRGRGQEDAPPGLSFDAPEGRVTWRLDDGLGRRYGRVSGDMNPIHLYPVTAKALGFKRHIAHGMWTKARSLAAIENRLSDAVRVEVAFKKPVFLPGSVSFGVTGDRSEWAFALRRPKDGAPHLIGRATAL</sequence>
<evidence type="ECO:0000313" key="3">
    <source>
        <dbReference type="EMBL" id="MBE7323097.1"/>
    </source>
</evidence>
<feature type="domain" description="MaoC-like" evidence="2">
    <location>
        <begin position="183"/>
        <end position="250"/>
    </location>
</feature>
<dbReference type="EMBL" id="JADCSA010000001">
    <property type="protein sequence ID" value="MBE7323097.1"/>
    <property type="molecule type" value="Genomic_DNA"/>
</dbReference>